<sequence length="218" mass="24400">MQEEENFSMLSRRSIVLGGVSAVFSTNLFVEKTSAALPSVEAEPWAQKLIAAAESQVGTTVHYDPAYTQLKYPGGDVPLDRGVCTDVIIRAYRQGLNADLQALVHNDMRKAFRQYPRNWGLKRPDPNIDHRRVPNLAVFFNRSKAALPVTKVAEDYRPGDLVAQMLPGNLPHIAIVTQRYNAEGTRLLVVHNIGAGTRIEDRLFEFPITGHFRYRADA</sequence>
<dbReference type="AlphaFoldDB" id="A0A6I0DYI7"/>
<organism evidence="1 3">
    <name type="scientific">Brucella anthropi</name>
    <name type="common">Ochrobactrum anthropi</name>
    <dbReference type="NCBI Taxonomy" id="529"/>
    <lineage>
        <taxon>Bacteria</taxon>
        <taxon>Pseudomonadati</taxon>
        <taxon>Pseudomonadota</taxon>
        <taxon>Alphaproteobacteria</taxon>
        <taxon>Hyphomicrobiales</taxon>
        <taxon>Brucellaceae</taxon>
        <taxon>Brucella/Ochrobactrum group</taxon>
        <taxon>Brucella</taxon>
    </lineage>
</organism>
<name>A0A6I0DYI7_BRUAN</name>
<reference evidence="2" key="3">
    <citation type="submission" date="2020-10" db="EMBL/GenBank/DDBJ databases">
        <title>Enrichment of novel Verrucomicrobia, Bacteroidetes and Krumholzibacteria in an oxygen-limited, methane- and iron-fed bioreactor inoculated with Bothnian Sea sediments.</title>
        <authorList>
            <person name="Martins P.D."/>
            <person name="de Jong A."/>
            <person name="Lenstra W.K."/>
            <person name="van Helmond N.A.G.M."/>
            <person name="Slomp C.P."/>
            <person name="Jetten M.S.M."/>
            <person name="Welte C.U."/>
            <person name="Rasigraf O."/>
        </authorList>
    </citation>
    <scope>NUCLEOTIDE SEQUENCE</scope>
    <source>
        <strain evidence="2">MAG47</strain>
    </source>
</reference>
<reference evidence="1 3" key="1">
    <citation type="submission" date="2019-09" db="EMBL/GenBank/DDBJ databases">
        <title>Taxonomic organization of the family Brucellaceae based on a phylogenomic approach.</title>
        <authorList>
            <person name="Leclercq S."/>
            <person name="Cloeckaert A."/>
            <person name="Zygmunt M.S."/>
        </authorList>
    </citation>
    <scope>NUCLEOTIDE SEQUENCE [LARGE SCALE GENOMIC DNA]</scope>
    <source>
        <strain evidence="1 3">CCUG 34461</strain>
    </source>
</reference>
<dbReference type="InterPro" id="IPR009706">
    <property type="entry name" value="DUF1287"/>
</dbReference>
<dbReference type="EMBL" id="WBWX01000001">
    <property type="protein sequence ID" value="KAB2802674.1"/>
    <property type="molecule type" value="Genomic_DNA"/>
</dbReference>
<reference evidence="2" key="2">
    <citation type="submission" date="2020-09" db="EMBL/GenBank/DDBJ databases">
        <authorList>
            <person name="Dalcin Martins P."/>
        </authorList>
    </citation>
    <scope>NUCLEOTIDE SEQUENCE</scope>
    <source>
        <strain evidence="2">MAG47</strain>
    </source>
</reference>
<dbReference type="Proteomes" id="UP000441102">
    <property type="component" value="Unassembled WGS sequence"/>
</dbReference>
<dbReference type="Proteomes" id="UP000642265">
    <property type="component" value="Unassembled WGS sequence"/>
</dbReference>
<accession>A0A6I0DYI7</accession>
<protein>
    <submittedName>
        <fullName evidence="1">DUF1287 domain-containing protein</fullName>
    </submittedName>
</protein>
<dbReference type="Pfam" id="PF06940">
    <property type="entry name" value="DUF1287"/>
    <property type="match status" value="1"/>
</dbReference>
<evidence type="ECO:0000313" key="1">
    <source>
        <dbReference type="EMBL" id="KAB2802674.1"/>
    </source>
</evidence>
<evidence type="ECO:0000313" key="3">
    <source>
        <dbReference type="Proteomes" id="UP000441102"/>
    </source>
</evidence>
<proteinExistence type="predicted"/>
<evidence type="ECO:0000313" key="2">
    <source>
        <dbReference type="EMBL" id="MBE0562747.1"/>
    </source>
</evidence>
<comment type="caution">
    <text evidence="1">The sequence shown here is derived from an EMBL/GenBank/DDBJ whole genome shotgun (WGS) entry which is preliminary data.</text>
</comment>
<gene>
    <name evidence="1" type="ORF">F9L06_00440</name>
    <name evidence="2" type="ORF">IH622_18305</name>
</gene>
<dbReference type="EMBL" id="JACZKO010000047">
    <property type="protein sequence ID" value="MBE0562747.1"/>
    <property type="molecule type" value="Genomic_DNA"/>
</dbReference>
<dbReference type="PIRSF" id="PIRSF011444">
    <property type="entry name" value="DUF1287"/>
    <property type="match status" value="1"/>
</dbReference>